<dbReference type="PANTHER" id="PTHR10696">
    <property type="entry name" value="GAMMA-BUTYROBETAINE HYDROXYLASE-RELATED"/>
    <property type="match status" value="1"/>
</dbReference>
<accession>A0A1D8TLZ4</accession>
<dbReference type="GO" id="GO:0016491">
    <property type="term" value="F:oxidoreductase activity"/>
    <property type="evidence" value="ECO:0007669"/>
    <property type="project" value="UniProtKB-KW"/>
</dbReference>
<dbReference type="SUPFAM" id="SSF51197">
    <property type="entry name" value="Clavaminate synthase-like"/>
    <property type="match status" value="1"/>
</dbReference>
<feature type="domain" description="TauD/TfdA-like" evidence="4">
    <location>
        <begin position="33"/>
        <end position="258"/>
    </location>
</feature>
<keyword evidence="3" id="KW-0045">Antibiotic biosynthesis</keyword>
<dbReference type="OrthoDB" id="518078at2"/>
<protein>
    <recommendedName>
        <fullName evidence="4">TauD/TfdA-like domain-containing protein</fullName>
    </recommendedName>
</protein>
<keyword evidence="2" id="KW-0560">Oxidoreductase</keyword>
<comment type="cofactor">
    <cofactor evidence="1">
        <name>Fe(2+)</name>
        <dbReference type="ChEBI" id="CHEBI:29033"/>
    </cofactor>
</comment>
<reference evidence="6" key="1">
    <citation type="submission" date="2016-10" db="EMBL/GenBank/DDBJ databases">
        <title>Comparative genomics uncovers the prolific and rare metabolic potential of the cyanobacterial genus Moorea.</title>
        <authorList>
            <person name="Leao T."/>
            <person name="Castelao G."/>
            <person name="Korobeynikov A."/>
            <person name="Monroe E.A."/>
            <person name="Podell S."/>
            <person name="Glukhov E."/>
            <person name="Allen E."/>
            <person name="Gerwick W.H."/>
            <person name="Gerwick L."/>
        </authorList>
    </citation>
    <scope>NUCLEOTIDE SEQUENCE [LARGE SCALE GENOMIC DNA]</scope>
    <source>
        <strain evidence="6">PAL-8-15-08-1</strain>
    </source>
</reference>
<dbReference type="EMBL" id="CP017599">
    <property type="protein sequence ID" value="AOW98671.1"/>
    <property type="molecule type" value="Genomic_DNA"/>
</dbReference>
<dbReference type="Proteomes" id="UP000177870">
    <property type="component" value="Chromosome"/>
</dbReference>
<organism evidence="5 6">
    <name type="scientific">Moorena producens PAL-8-15-08-1</name>
    <dbReference type="NCBI Taxonomy" id="1458985"/>
    <lineage>
        <taxon>Bacteria</taxon>
        <taxon>Bacillati</taxon>
        <taxon>Cyanobacteriota</taxon>
        <taxon>Cyanophyceae</taxon>
        <taxon>Coleofasciculales</taxon>
        <taxon>Coleofasciculaceae</taxon>
        <taxon>Moorena</taxon>
    </lineage>
</organism>
<gene>
    <name evidence="5" type="ORF">BJP34_03725</name>
</gene>
<evidence type="ECO:0000259" key="4">
    <source>
        <dbReference type="Pfam" id="PF02668"/>
    </source>
</evidence>
<sequence>MTIYKEQAAKMYLLCVPKSNVEHNILEAYSIKDLNASTVKKMFKLIKQFGYVIIQLRSSQHKENLLELSQYFGSIVKHEHSDKQGIVPVTPLENSPGYVNTTTTELPLHTDGSFAVEPPKIVALQCEVAVASGGLTTIGDGRLLYDYLTGTNPCGLLNLFQPDAITVQRENRQSTKPIFEEHESRTRIRFRWDDAVNISVKPEDLRIIKTIKYFFNRPENMLQFKLQPQQIIIMDNSRILHGRTAFIQGSKRLLNRVWFDGKSAYSEEFCFGFSPRRTLEELKQKCCL</sequence>
<dbReference type="GO" id="GO:0017000">
    <property type="term" value="P:antibiotic biosynthetic process"/>
    <property type="evidence" value="ECO:0007669"/>
    <property type="project" value="UniProtKB-KW"/>
</dbReference>
<dbReference type="InterPro" id="IPR050411">
    <property type="entry name" value="AlphaKG_dependent_hydroxylases"/>
</dbReference>
<dbReference type="AlphaFoldDB" id="A0A1D8TLZ4"/>
<name>A0A1D8TLZ4_9CYAN</name>
<dbReference type="Gene3D" id="3.60.130.10">
    <property type="entry name" value="Clavaminate synthase-like"/>
    <property type="match status" value="1"/>
</dbReference>
<proteinExistence type="predicted"/>
<dbReference type="Pfam" id="PF02668">
    <property type="entry name" value="TauD"/>
    <property type="match status" value="1"/>
</dbReference>
<dbReference type="KEGG" id="mpro:BJP34_03725"/>
<dbReference type="STRING" id="1458985.BJP34_03725"/>
<dbReference type="PANTHER" id="PTHR10696:SF56">
    <property type="entry name" value="TAUD_TFDA-LIKE DOMAIN-CONTAINING PROTEIN"/>
    <property type="match status" value="1"/>
</dbReference>
<evidence type="ECO:0000256" key="3">
    <source>
        <dbReference type="ARBA" id="ARBA00023194"/>
    </source>
</evidence>
<evidence type="ECO:0000256" key="2">
    <source>
        <dbReference type="ARBA" id="ARBA00023002"/>
    </source>
</evidence>
<evidence type="ECO:0000313" key="6">
    <source>
        <dbReference type="Proteomes" id="UP000177870"/>
    </source>
</evidence>
<dbReference type="InterPro" id="IPR042098">
    <property type="entry name" value="TauD-like_sf"/>
</dbReference>
<dbReference type="InterPro" id="IPR003819">
    <property type="entry name" value="TauD/TfdA-like"/>
</dbReference>
<evidence type="ECO:0000256" key="1">
    <source>
        <dbReference type="ARBA" id="ARBA00001954"/>
    </source>
</evidence>
<dbReference type="RefSeq" id="WP_070391178.1">
    <property type="nucleotide sequence ID" value="NZ_CP017599.1"/>
</dbReference>
<evidence type="ECO:0000313" key="5">
    <source>
        <dbReference type="EMBL" id="AOW98671.1"/>
    </source>
</evidence>